<reference evidence="3" key="1">
    <citation type="submission" date="2021-01" db="EMBL/GenBank/DDBJ databases">
        <authorList>
            <person name="Corre E."/>
            <person name="Pelletier E."/>
            <person name="Niang G."/>
            <person name="Scheremetjew M."/>
            <person name="Finn R."/>
            <person name="Kale V."/>
            <person name="Holt S."/>
            <person name="Cochrane G."/>
            <person name="Meng A."/>
            <person name="Brown T."/>
            <person name="Cohen L."/>
        </authorList>
    </citation>
    <scope>NUCLEOTIDE SEQUENCE</scope>
    <source>
        <strain evidence="3">379</strain>
    </source>
</reference>
<name>A0A7S3TDK9_EMIHU</name>
<gene>
    <name evidence="3" type="ORF">EHUX00137_LOCUS36663</name>
</gene>
<organism evidence="3">
    <name type="scientific">Emiliania huxleyi</name>
    <name type="common">Coccolithophore</name>
    <name type="synonym">Pontosphaera huxleyi</name>
    <dbReference type="NCBI Taxonomy" id="2903"/>
    <lineage>
        <taxon>Eukaryota</taxon>
        <taxon>Haptista</taxon>
        <taxon>Haptophyta</taxon>
        <taxon>Prymnesiophyceae</taxon>
        <taxon>Isochrysidales</taxon>
        <taxon>Noelaerhabdaceae</taxon>
        <taxon>Emiliania</taxon>
    </lineage>
</organism>
<protein>
    <submittedName>
        <fullName evidence="3">Uncharacterized protein</fullName>
    </submittedName>
</protein>
<dbReference type="EMBL" id="HBIR01046930">
    <property type="protein sequence ID" value="CAE0581342.1"/>
    <property type="molecule type" value="Transcribed_RNA"/>
</dbReference>
<evidence type="ECO:0000256" key="1">
    <source>
        <dbReference type="SAM" id="Coils"/>
    </source>
</evidence>
<feature type="region of interest" description="Disordered" evidence="2">
    <location>
        <begin position="1"/>
        <end position="23"/>
    </location>
</feature>
<evidence type="ECO:0000256" key="2">
    <source>
        <dbReference type="SAM" id="MobiDB-lite"/>
    </source>
</evidence>
<feature type="coiled-coil region" evidence="1">
    <location>
        <begin position="51"/>
        <end position="88"/>
    </location>
</feature>
<evidence type="ECO:0000313" key="3">
    <source>
        <dbReference type="EMBL" id="CAE0581342.1"/>
    </source>
</evidence>
<proteinExistence type="predicted"/>
<dbReference type="AlphaFoldDB" id="A0A7S3TDK9"/>
<sequence length="300" mass="31120">MGCQGSGGAGGGGSKGRDASSCVGGGDGCEAGLRSRLAAAEARAARAEACAAGTEARLEEAAAQLRWLEKQLDDARNLAAAAVAAESEALCAQLATEREGLPIAAPAVEATADGVQHCAATETTPPATPPTQQRVPSPPKRPPSPPPPQHAPSPLWQLEHSPPYDNATEAKTAIAAAAAGTTAQFHAAANSWRRRLEALQEEIQHEAVALAAGGQCCEIGSLSRLVDPAGSGGHRGRSRLHRPTLAKCRERDRRCRRRFRALDRTLPRPHGGRDTAVRAACRADAGADEERGCQANLGIE</sequence>
<feature type="compositionally biased region" description="Gly residues" evidence="2">
    <location>
        <begin position="1"/>
        <end position="14"/>
    </location>
</feature>
<feature type="compositionally biased region" description="Pro residues" evidence="2">
    <location>
        <begin position="136"/>
        <end position="151"/>
    </location>
</feature>
<keyword evidence="1" id="KW-0175">Coiled coil</keyword>
<accession>A0A7S3TDK9</accession>
<feature type="region of interest" description="Disordered" evidence="2">
    <location>
        <begin position="120"/>
        <end position="164"/>
    </location>
</feature>